<keyword evidence="13" id="KW-1185">Reference proteome</keyword>
<dbReference type="OrthoDB" id="675023at2759"/>
<evidence type="ECO:0000256" key="5">
    <source>
        <dbReference type="ARBA" id="ARBA00022968"/>
    </source>
</evidence>
<evidence type="ECO:0000256" key="3">
    <source>
        <dbReference type="ARBA" id="ARBA00022679"/>
    </source>
</evidence>
<dbReference type="EMBL" id="AUSU01006591">
    <property type="protein sequence ID" value="EPS61784.1"/>
    <property type="molecule type" value="Genomic_DNA"/>
</dbReference>
<dbReference type="SUPFAM" id="SSF53448">
    <property type="entry name" value="Nucleotide-diphospho-sugar transferases"/>
    <property type="match status" value="1"/>
</dbReference>
<dbReference type="GO" id="GO:0015018">
    <property type="term" value="F:galactosylgalactosylxylosylprotein 3-beta-glucuronosyltransferase activity"/>
    <property type="evidence" value="ECO:0007669"/>
    <property type="project" value="InterPro"/>
</dbReference>
<evidence type="ECO:0000256" key="11">
    <source>
        <dbReference type="RuleBase" id="RU363127"/>
    </source>
</evidence>
<keyword evidence="8 11" id="KW-0472">Membrane</keyword>
<dbReference type="Pfam" id="PF03360">
    <property type="entry name" value="Glyco_transf_43"/>
    <property type="match status" value="1"/>
</dbReference>
<keyword evidence="10 11" id="KW-0961">Cell wall biogenesis/degradation</keyword>
<dbReference type="PANTHER" id="PTHR10896:SF59">
    <property type="entry name" value="BETA-1,4-XYLOSYLTRANSFERASE IRX9"/>
    <property type="match status" value="1"/>
</dbReference>
<organism evidence="12 13">
    <name type="scientific">Genlisea aurea</name>
    <dbReference type="NCBI Taxonomy" id="192259"/>
    <lineage>
        <taxon>Eukaryota</taxon>
        <taxon>Viridiplantae</taxon>
        <taxon>Streptophyta</taxon>
        <taxon>Embryophyta</taxon>
        <taxon>Tracheophyta</taxon>
        <taxon>Spermatophyta</taxon>
        <taxon>Magnoliopsida</taxon>
        <taxon>eudicotyledons</taxon>
        <taxon>Gunneridae</taxon>
        <taxon>Pentapetalae</taxon>
        <taxon>asterids</taxon>
        <taxon>lamiids</taxon>
        <taxon>Lamiales</taxon>
        <taxon>Lentibulariaceae</taxon>
        <taxon>Genlisea</taxon>
    </lineage>
</organism>
<evidence type="ECO:0000256" key="8">
    <source>
        <dbReference type="ARBA" id="ARBA00023136"/>
    </source>
</evidence>
<evidence type="ECO:0000256" key="9">
    <source>
        <dbReference type="ARBA" id="ARBA00023180"/>
    </source>
</evidence>
<dbReference type="PANTHER" id="PTHR10896">
    <property type="entry name" value="GALACTOSYLGALACTOSYLXYLOSYLPROTEIN 3-BETA-GLUCURONOSYLTRANSFERASE BETA-1,3-GLUCURONYLTRANSFERASE"/>
    <property type="match status" value="1"/>
</dbReference>
<keyword evidence="9" id="KW-0325">Glycoprotein</keyword>
<comment type="function">
    <text evidence="11">Involved in the synthesis of glucuronoxylan hemicellulose in secondary cell walls.</text>
</comment>
<evidence type="ECO:0000256" key="7">
    <source>
        <dbReference type="ARBA" id="ARBA00023034"/>
    </source>
</evidence>
<keyword evidence="4 11" id="KW-0812">Transmembrane</keyword>
<gene>
    <name evidence="12" type="ORF">M569_13008</name>
</gene>
<dbReference type="GO" id="GO:0071555">
    <property type="term" value="P:cell wall organization"/>
    <property type="evidence" value="ECO:0007669"/>
    <property type="project" value="UniProtKB-KW"/>
</dbReference>
<dbReference type="GO" id="GO:0009834">
    <property type="term" value="P:plant-type secondary cell wall biogenesis"/>
    <property type="evidence" value="ECO:0007669"/>
    <property type="project" value="TreeGrafter"/>
</dbReference>
<dbReference type="GO" id="GO:0000139">
    <property type="term" value="C:Golgi membrane"/>
    <property type="evidence" value="ECO:0007669"/>
    <property type="project" value="UniProtKB-SubCell"/>
</dbReference>
<accession>S8C4Z3</accession>
<keyword evidence="5 11" id="KW-0735">Signal-anchor</keyword>
<evidence type="ECO:0000256" key="10">
    <source>
        <dbReference type="ARBA" id="ARBA00023316"/>
    </source>
</evidence>
<sequence>MGSSERGSRRVQLWRKATVHFSLCFVMGFLTGFAPTGNPRKFSEQVSKSFPSGYPPEPEVEKIFRQPESHNFDGKKAAAASQGEERSPLLIIVTPTSKAGAPFRGALLGRLASTLKLVAQPFLWVVVEQNGDDSEASEVLRRTGIMYRYIVSKENFSNADTEMDHQRNLALFHIEQHRLTGLVLFAELSTVFDLALFSEMRAIQ</sequence>
<feature type="transmembrane region" description="Helical" evidence="11">
    <location>
        <begin position="21"/>
        <end position="38"/>
    </location>
</feature>
<evidence type="ECO:0000256" key="4">
    <source>
        <dbReference type="ARBA" id="ARBA00022692"/>
    </source>
</evidence>
<dbReference type="GO" id="GO:0042285">
    <property type="term" value="F:xylosyltransferase activity"/>
    <property type="evidence" value="ECO:0007669"/>
    <property type="project" value="TreeGrafter"/>
</dbReference>
<dbReference type="Gene3D" id="3.90.550.10">
    <property type="entry name" value="Spore Coat Polysaccharide Biosynthesis Protein SpsA, Chain A"/>
    <property type="match status" value="1"/>
</dbReference>
<comment type="similarity">
    <text evidence="2 11">Belongs to the glycosyltransferase 43 family.</text>
</comment>
<evidence type="ECO:0000313" key="13">
    <source>
        <dbReference type="Proteomes" id="UP000015453"/>
    </source>
</evidence>
<evidence type="ECO:0000256" key="2">
    <source>
        <dbReference type="ARBA" id="ARBA00007706"/>
    </source>
</evidence>
<dbReference type="InterPro" id="IPR029044">
    <property type="entry name" value="Nucleotide-diphossugar_trans"/>
</dbReference>
<evidence type="ECO:0000313" key="12">
    <source>
        <dbReference type="EMBL" id="EPS61784.1"/>
    </source>
</evidence>
<proteinExistence type="inferred from homology"/>
<dbReference type="AlphaFoldDB" id="S8C4Z3"/>
<reference evidence="12 13" key="1">
    <citation type="journal article" date="2013" name="BMC Genomics">
        <title>The miniature genome of a carnivorous plant Genlisea aurea contains a low number of genes and short non-coding sequences.</title>
        <authorList>
            <person name="Leushkin E.V."/>
            <person name="Sutormin R.A."/>
            <person name="Nabieva E.R."/>
            <person name="Penin A.A."/>
            <person name="Kondrashov A.S."/>
            <person name="Logacheva M.D."/>
        </authorList>
    </citation>
    <scope>NUCLEOTIDE SEQUENCE [LARGE SCALE GENOMIC DNA]</scope>
</reference>
<comment type="caution">
    <text evidence="12">The sequence shown here is derived from an EMBL/GenBank/DDBJ whole genome shotgun (WGS) entry which is preliminary data.</text>
</comment>
<keyword evidence="6 11" id="KW-1133">Transmembrane helix</keyword>
<dbReference type="Proteomes" id="UP000015453">
    <property type="component" value="Unassembled WGS sequence"/>
</dbReference>
<evidence type="ECO:0000256" key="6">
    <source>
        <dbReference type="ARBA" id="ARBA00022989"/>
    </source>
</evidence>
<name>S8C4Z3_9LAMI</name>
<dbReference type="EC" id="2.4.-.-" evidence="11"/>
<dbReference type="GO" id="GO:0010417">
    <property type="term" value="P:glucuronoxylan biosynthetic process"/>
    <property type="evidence" value="ECO:0007669"/>
    <property type="project" value="TreeGrafter"/>
</dbReference>
<evidence type="ECO:0000256" key="1">
    <source>
        <dbReference type="ARBA" id="ARBA00004323"/>
    </source>
</evidence>
<protein>
    <recommendedName>
        <fullName evidence="11">Glycosyltransferases</fullName>
        <ecNumber evidence="11">2.4.-.-</ecNumber>
    </recommendedName>
</protein>
<dbReference type="InterPro" id="IPR005027">
    <property type="entry name" value="Glyco_trans_43"/>
</dbReference>
<keyword evidence="3 11" id="KW-0808">Transferase</keyword>
<comment type="subcellular location">
    <subcellularLocation>
        <location evidence="1 11">Golgi apparatus membrane</location>
        <topology evidence="1 11">Single-pass type II membrane protein</topology>
    </subcellularLocation>
</comment>
<keyword evidence="7 11" id="KW-0333">Golgi apparatus</keyword>